<proteinExistence type="predicted"/>
<evidence type="ECO:0000256" key="1">
    <source>
        <dbReference type="SAM" id="MobiDB-lite"/>
    </source>
</evidence>
<comment type="caution">
    <text evidence="2">The sequence shown here is derived from an EMBL/GenBank/DDBJ whole genome shotgun (WGS) entry which is preliminary data.</text>
</comment>
<feature type="compositionally biased region" description="Polar residues" evidence="1">
    <location>
        <begin position="22"/>
        <end position="31"/>
    </location>
</feature>
<keyword evidence="3" id="KW-1185">Reference proteome</keyword>
<dbReference type="AlphaFoldDB" id="A0A8H4R3P2"/>
<protein>
    <submittedName>
        <fullName evidence="2">Uncharacterized protein</fullName>
    </submittedName>
</protein>
<feature type="compositionally biased region" description="Polar residues" evidence="1">
    <location>
        <begin position="74"/>
        <end position="92"/>
    </location>
</feature>
<sequence>MSYRNDSSDDLSDLVDIIQGTFSGSDISSNSDHPHLPGGITPRFLGPREFRDDASSESSSLLDPILEHFAQYTPPASSVSSHIQQTSRPRTLSSDETTETTETTESDETNSYNSESSPERADRALGTPATSHASQEAEIPPVVDQDHEDEAIPHRLLLVGLKFQDEDWAEPLFCDTNDFGHAELINESFLEILENEHINHQVEPNATPWIPDAQGLRWPTSDNSTLAPSPGLAYREYYSPTGEQTQRHKRHERRTQKKRKAFLASRKALSTSLGSSCDGAVTGTPECGQAYFLAQCLTVGRWRSRRPTDWHDSNVESLRASSHRSQICHTVDCATFSPETLGSMVLPAFALSHLSLDSLSTFTADLIAPGSLAYSSEYPIFLYLGFGPAVSLQVCTFTTKNKKDLQSYQKRQGEEKLHVQESLPIMLNIFPVESHAGDLDAWLDQIIDSESELQEYVELMQRRHKKHLSVDILRCLVAWYSISKNKLLQPAHSTFRAALKLLMTMTLLRLVPKLKNIPEALSTYLSPQPTPLNSPHLSPIAPKLLTRQIKASIHHLQHDLLNSLFCHITCSLELAAEVKVAIALLLACVLELARNAGREFARYASTINSKVEVKSQDVTQYEMNMQGRVFERVQASVLDTAGKMGQLEEILRNMGSIMKGKAKEDEDCQFVSAILHTVF</sequence>
<organism evidence="2 3">
    <name type="scientific">Cudoniella acicularis</name>
    <dbReference type="NCBI Taxonomy" id="354080"/>
    <lineage>
        <taxon>Eukaryota</taxon>
        <taxon>Fungi</taxon>
        <taxon>Dikarya</taxon>
        <taxon>Ascomycota</taxon>
        <taxon>Pezizomycotina</taxon>
        <taxon>Leotiomycetes</taxon>
        <taxon>Helotiales</taxon>
        <taxon>Tricladiaceae</taxon>
        <taxon>Cudoniella</taxon>
    </lineage>
</organism>
<feature type="region of interest" description="Disordered" evidence="1">
    <location>
        <begin position="22"/>
        <end position="59"/>
    </location>
</feature>
<gene>
    <name evidence="2" type="ORF">G7Y89_g14343</name>
</gene>
<feature type="compositionally biased region" description="Acidic residues" evidence="1">
    <location>
        <begin position="96"/>
        <end position="108"/>
    </location>
</feature>
<feature type="region of interest" description="Disordered" evidence="1">
    <location>
        <begin position="74"/>
        <end position="144"/>
    </location>
</feature>
<reference evidence="2 3" key="1">
    <citation type="submission" date="2020-03" db="EMBL/GenBank/DDBJ databases">
        <title>Draft Genome Sequence of Cudoniella acicularis.</title>
        <authorList>
            <person name="Buettner E."/>
            <person name="Kellner H."/>
        </authorList>
    </citation>
    <scope>NUCLEOTIDE SEQUENCE [LARGE SCALE GENOMIC DNA]</scope>
    <source>
        <strain evidence="2 3">DSM 108380</strain>
    </source>
</reference>
<evidence type="ECO:0000313" key="2">
    <source>
        <dbReference type="EMBL" id="KAF4622682.1"/>
    </source>
</evidence>
<dbReference type="OrthoDB" id="3564743at2759"/>
<dbReference type="Proteomes" id="UP000566819">
    <property type="component" value="Unassembled WGS sequence"/>
</dbReference>
<dbReference type="EMBL" id="JAAMPI010001866">
    <property type="protein sequence ID" value="KAF4622682.1"/>
    <property type="molecule type" value="Genomic_DNA"/>
</dbReference>
<accession>A0A8H4R3P2</accession>
<name>A0A8H4R3P2_9HELO</name>
<evidence type="ECO:0000313" key="3">
    <source>
        <dbReference type="Proteomes" id="UP000566819"/>
    </source>
</evidence>